<comment type="caution">
    <text evidence="5">The sequence shown here is derived from an EMBL/GenBank/DDBJ whole genome shotgun (WGS) entry which is preliminary data.</text>
</comment>
<dbReference type="SUPFAM" id="SSF51430">
    <property type="entry name" value="NAD(P)-linked oxidoreductase"/>
    <property type="match status" value="1"/>
</dbReference>
<organism evidence="5 6">
    <name type="scientific">Gordonia defluvii</name>
    <dbReference type="NCBI Taxonomy" id="283718"/>
    <lineage>
        <taxon>Bacteria</taxon>
        <taxon>Bacillati</taxon>
        <taxon>Actinomycetota</taxon>
        <taxon>Actinomycetes</taxon>
        <taxon>Mycobacteriales</taxon>
        <taxon>Gordoniaceae</taxon>
        <taxon>Gordonia</taxon>
    </lineage>
</organism>
<evidence type="ECO:0000259" key="4">
    <source>
        <dbReference type="Pfam" id="PF00248"/>
    </source>
</evidence>
<dbReference type="PRINTS" id="PR00069">
    <property type="entry name" value="ALDKETRDTASE"/>
</dbReference>
<comment type="similarity">
    <text evidence="1">Belongs to the aldo/keto reductase family.</text>
</comment>
<evidence type="ECO:0000256" key="3">
    <source>
        <dbReference type="ARBA" id="ARBA00023002"/>
    </source>
</evidence>
<evidence type="ECO:0000256" key="2">
    <source>
        <dbReference type="ARBA" id="ARBA00022857"/>
    </source>
</evidence>
<dbReference type="PROSITE" id="PS00798">
    <property type="entry name" value="ALDOKETO_REDUCTASE_1"/>
    <property type="match status" value="1"/>
</dbReference>
<sequence length="284" mass="30948">MDPRRHPDHTLNDGTSIPRFGFGTWQIPDAQARGLVAAALDAGYRHIDTAQMYGNESGVGQGIADSGLARDGLYVTTKLNNNNHDPGRAIASIDDSLNRLGLDYVDLFLIHWPLPTIGIDYVDTWHAMEEIRGSGKARSIGVSNFAPEHLHRVVATGSVVPVVNQIEVHPYFAQHTLRSVNAELGVATEAWSPLAQGQVFGDATLKAIAERLGRPISAVVLAWHLQRNDIVFPKASSVARIRENFDALTLTLDPADVAAIDALNEDRRIGPDPATFDWVPTEEV</sequence>
<dbReference type="InterPro" id="IPR023210">
    <property type="entry name" value="NADP_OxRdtase_dom"/>
</dbReference>
<keyword evidence="2" id="KW-0521">NADP</keyword>
<keyword evidence="6" id="KW-1185">Reference proteome</keyword>
<dbReference type="EMBL" id="BAAAVS010000001">
    <property type="protein sequence ID" value="GAA3022284.1"/>
    <property type="molecule type" value="Genomic_DNA"/>
</dbReference>
<dbReference type="InterPro" id="IPR036812">
    <property type="entry name" value="NAD(P)_OxRdtase_dom_sf"/>
</dbReference>
<dbReference type="PANTHER" id="PTHR43827">
    <property type="entry name" value="2,5-DIKETO-D-GLUCONIC ACID REDUCTASE"/>
    <property type="match status" value="1"/>
</dbReference>
<dbReference type="Gene3D" id="3.20.20.100">
    <property type="entry name" value="NADP-dependent oxidoreductase domain"/>
    <property type="match status" value="1"/>
</dbReference>
<protein>
    <submittedName>
        <fullName evidence="5">Aldo/keto reductase</fullName>
    </submittedName>
</protein>
<dbReference type="PANTHER" id="PTHR43827:SF3">
    <property type="entry name" value="NADP-DEPENDENT OXIDOREDUCTASE DOMAIN-CONTAINING PROTEIN"/>
    <property type="match status" value="1"/>
</dbReference>
<dbReference type="InterPro" id="IPR018170">
    <property type="entry name" value="Aldo/ket_reductase_CS"/>
</dbReference>
<reference evidence="5 6" key="1">
    <citation type="journal article" date="2019" name="Int. J. Syst. Evol. Microbiol.">
        <title>The Global Catalogue of Microorganisms (GCM) 10K type strain sequencing project: providing services to taxonomists for standard genome sequencing and annotation.</title>
        <authorList>
            <consortium name="The Broad Institute Genomics Platform"/>
            <consortium name="The Broad Institute Genome Sequencing Center for Infectious Disease"/>
            <person name="Wu L."/>
            <person name="Ma J."/>
        </authorList>
    </citation>
    <scope>NUCLEOTIDE SEQUENCE [LARGE SCALE GENOMIC DNA]</scope>
    <source>
        <strain evidence="5 6">JCM 14234</strain>
    </source>
</reference>
<dbReference type="PROSITE" id="PS00062">
    <property type="entry name" value="ALDOKETO_REDUCTASE_2"/>
    <property type="match status" value="1"/>
</dbReference>
<name>A0ABN3Y7S4_9ACTN</name>
<proteinExistence type="inferred from homology"/>
<evidence type="ECO:0000313" key="5">
    <source>
        <dbReference type="EMBL" id="GAA3022284.1"/>
    </source>
</evidence>
<dbReference type="RefSeq" id="WP_290706605.1">
    <property type="nucleotide sequence ID" value="NZ_BAAAVS010000001.1"/>
</dbReference>
<gene>
    <name evidence="5" type="ORF">GCM10010528_00430</name>
</gene>
<dbReference type="Proteomes" id="UP001501035">
    <property type="component" value="Unassembled WGS sequence"/>
</dbReference>
<feature type="domain" description="NADP-dependent oxidoreductase" evidence="4">
    <location>
        <begin position="21"/>
        <end position="265"/>
    </location>
</feature>
<accession>A0ABN3Y7S4</accession>
<dbReference type="InterPro" id="IPR020471">
    <property type="entry name" value="AKR"/>
</dbReference>
<evidence type="ECO:0000256" key="1">
    <source>
        <dbReference type="ARBA" id="ARBA00007905"/>
    </source>
</evidence>
<dbReference type="PIRSF" id="PIRSF000097">
    <property type="entry name" value="AKR"/>
    <property type="match status" value="1"/>
</dbReference>
<keyword evidence="3" id="KW-0560">Oxidoreductase</keyword>
<evidence type="ECO:0000313" key="6">
    <source>
        <dbReference type="Proteomes" id="UP001501035"/>
    </source>
</evidence>
<dbReference type="Pfam" id="PF00248">
    <property type="entry name" value="Aldo_ket_red"/>
    <property type="match status" value="1"/>
</dbReference>